<feature type="domain" description="VOC" evidence="2">
    <location>
        <begin position="195"/>
        <end position="311"/>
    </location>
</feature>
<feature type="domain" description="VOC" evidence="2">
    <location>
        <begin position="35"/>
        <end position="152"/>
    </location>
</feature>
<dbReference type="PANTHER" id="PTHR43279:SF1">
    <property type="entry name" value="CATECHOL-2,3-DIOXYGENASE"/>
    <property type="match status" value="1"/>
</dbReference>
<dbReference type="EMBL" id="BAAAYV010000025">
    <property type="protein sequence ID" value="GAA3668737.1"/>
    <property type="molecule type" value="Genomic_DNA"/>
</dbReference>
<dbReference type="Gene3D" id="3.10.180.10">
    <property type="entry name" value="2,3-Dihydroxybiphenyl 1,2-Dioxygenase, domain 1"/>
    <property type="match status" value="2"/>
</dbReference>
<gene>
    <name evidence="3" type="ORF">GCM10022202_33530</name>
</gene>
<dbReference type="InterPro" id="IPR037523">
    <property type="entry name" value="VOC_core"/>
</dbReference>
<accession>A0ABP7BSB3</accession>
<dbReference type="PROSITE" id="PS00934">
    <property type="entry name" value="GLYOXALASE_I_1"/>
    <property type="match status" value="1"/>
</dbReference>
<proteinExistence type="predicted"/>
<comment type="caution">
    <text evidence="3">The sequence shown here is derived from an EMBL/GenBank/DDBJ whole genome shotgun (WGS) entry which is preliminary data.</text>
</comment>
<dbReference type="Pfam" id="PF00903">
    <property type="entry name" value="Glyoxalase"/>
    <property type="match status" value="2"/>
</dbReference>
<keyword evidence="1" id="KW-0479">Metal-binding</keyword>
<keyword evidence="4" id="KW-1185">Reference proteome</keyword>
<sequence length="311" mass="33524">MDGRLRPRRLTVAAIAPAWRPAAVPTPGAAPDDTRMDTVELLVRDLDAMTAFYRDAVTLDVLDESGPTATLGRAGVPVMALRQEKDLPGRDRTGAGLYHTAIVFEDERRLAVALASMAERAAALYEGSADHLVSQAFYFHDPEGNGLELYRDRPRDEWTVAADGTVRMGSLPLDPGGFLRQWYEPDRADAGPSAAIGHVHLQVGDIPTARRFYVDVLGFDVTASMDTALFLSAGGYHHHIGMNTWHSAGAGPRAASLGLGDVRLVVPGREDVEALADRLRLHGVAVEDDGRSLRFGDPWGTRLVVTPDAGA</sequence>
<dbReference type="InterPro" id="IPR018146">
    <property type="entry name" value="Glyoxalase_1_CS"/>
</dbReference>
<evidence type="ECO:0000313" key="4">
    <source>
        <dbReference type="Proteomes" id="UP001410795"/>
    </source>
</evidence>
<dbReference type="CDD" id="cd16359">
    <property type="entry name" value="VOC_BsCatE_like_C"/>
    <property type="match status" value="1"/>
</dbReference>
<organism evidence="3 4">
    <name type="scientific">Microbacterium marinilacus</name>
    <dbReference type="NCBI Taxonomy" id="415209"/>
    <lineage>
        <taxon>Bacteria</taxon>
        <taxon>Bacillati</taxon>
        <taxon>Actinomycetota</taxon>
        <taxon>Actinomycetes</taxon>
        <taxon>Micrococcales</taxon>
        <taxon>Microbacteriaceae</taxon>
        <taxon>Microbacterium</taxon>
    </lineage>
</organism>
<dbReference type="InterPro" id="IPR004360">
    <property type="entry name" value="Glyas_Fos-R_dOase_dom"/>
</dbReference>
<protein>
    <submittedName>
        <fullName evidence="3">VOC family protein</fullName>
    </submittedName>
</protein>
<name>A0ABP7BSB3_9MICO</name>
<evidence type="ECO:0000256" key="1">
    <source>
        <dbReference type="ARBA" id="ARBA00022723"/>
    </source>
</evidence>
<dbReference type="SUPFAM" id="SSF54593">
    <property type="entry name" value="Glyoxalase/Bleomycin resistance protein/Dihydroxybiphenyl dioxygenase"/>
    <property type="match status" value="2"/>
</dbReference>
<dbReference type="Proteomes" id="UP001410795">
    <property type="component" value="Unassembled WGS sequence"/>
</dbReference>
<dbReference type="PANTHER" id="PTHR43279">
    <property type="entry name" value="CATECHOL-2,3-DIOXYGENASE"/>
    <property type="match status" value="1"/>
</dbReference>
<evidence type="ECO:0000313" key="3">
    <source>
        <dbReference type="EMBL" id="GAA3668737.1"/>
    </source>
</evidence>
<reference evidence="4" key="1">
    <citation type="journal article" date="2019" name="Int. J. Syst. Evol. Microbiol.">
        <title>The Global Catalogue of Microorganisms (GCM) 10K type strain sequencing project: providing services to taxonomists for standard genome sequencing and annotation.</title>
        <authorList>
            <consortium name="The Broad Institute Genomics Platform"/>
            <consortium name="The Broad Institute Genome Sequencing Center for Infectious Disease"/>
            <person name="Wu L."/>
            <person name="Ma J."/>
        </authorList>
    </citation>
    <scope>NUCLEOTIDE SEQUENCE [LARGE SCALE GENOMIC DNA]</scope>
    <source>
        <strain evidence="4">JCM 16546</strain>
    </source>
</reference>
<evidence type="ECO:0000259" key="2">
    <source>
        <dbReference type="PROSITE" id="PS51819"/>
    </source>
</evidence>
<dbReference type="PROSITE" id="PS51819">
    <property type="entry name" value="VOC"/>
    <property type="match status" value="2"/>
</dbReference>
<dbReference type="InterPro" id="IPR029068">
    <property type="entry name" value="Glyas_Bleomycin-R_OHBP_Dase"/>
</dbReference>